<dbReference type="Gene3D" id="3.30.720.110">
    <property type="match status" value="1"/>
</dbReference>
<dbReference type="PANTHER" id="PTHR34109">
    <property type="entry name" value="BNAUNNG04460D PROTEIN-RELATED"/>
    <property type="match status" value="1"/>
</dbReference>
<dbReference type="RefSeq" id="WP_161746156.1">
    <property type="nucleotide sequence ID" value="NZ_JAAAMV010000025.1"/>
</dbReference>
<proteinExistence type="predicted"/>
<evidence type="ECO:0000313" key="2">
    <source>
        <dbReference type="EMBL" id="NBD27140.1"/>
    </source>
</evidence>
<evidence type="ECO:0000259" key="1">
    <source>
        <dbReference type="PROSITE" id="PS51819"/>
    </source>
</evidence>
<reference evidence="2 3" key="1">
    <citation type="submission" date="2020-01" db="EMBL/GenBank/DDBJ databases">
        <title>Paenibacillus soybeanensis sp. nov. isolated from the nodules of soybean (Glycine max(L.) Merr).</title>
        <authorList>
            <person name="Wang H."/>
        </authorList>
    </citation>
    <scope>NUCLEOTIDE SEQUENCE [LARGE SCALE GENOMIC DNA]</scope>
    <source>
        <strain evidence="2 3">T1</strain>
    </source>
</reference>
<accession>A0ABW9XWR2</accession>
<keyword evidence="3" id="KW-1185">Reference proteome</keyword>
<dbReference type="InterPro" id="IPR029068">
    <property type="entry name" value="Glyas_Bleomycin-R_OHBP_Dase"/>
</dbReference>
<feature type="domain" description="VOC" evidence="1">
    <location>
        <begin position="8"/>
        <end position="131"/>
    </location>
</feature>
<name>A0ABW9XWR2_9BACL</name>
<dbReference type="Pfam" id="PF00903">
    <property type="entry name" value="Glyoxalase"/>
    <property type="match status" value="1"/>
</dbReference>
<protein>
    <submittedName>
        <fullName evidence="2">Glyoxalase</fullName>
    </submittedName>
</protein>
<evidence type="ECO:0000313" key="3">
    <source>
        <dbReference type="Proteomes" id="UP000665561"/>
    </source>
</evidence>
<dbReference type="Gene3D" id="3.30.720.120">
    <property type="match status" value="1"/>
</dbReference>
<dbReference type="Proteomes" id="UP000665561">
    <property type="component" value="Unassembled WGS sequence"/>
</dbReference>
<gene>
    <name evidence="2" type="ORF">GT019_24980</name>
</gene>
<dbReference type="InterPro" id="IPR037523">
    <property type="entry name" value="VOC_core"/>
</dbReference>
<dbReference type="PANTHER" id="PTHR34109:SF1">
    <property type="entry name" value="VOC DOMAIN-CONTAINING PROTEIN"/>
    <property type="match status" value="1"/>
</dbReference>
<sequence>MLHNRSVPMNVMLPHVYYEDPAAALAWLQEAFGFEEQYRFSLPDGTLHGALIRREDAWVMLKSLTQAAASPARIGGYTQNLMLFVENIEAHYERALAAGARISEALNVTEYGEQQYVAEDPEGHPWMFAKHVRDVPPEAWGAVPR</sequence>
<organism evidence="2 3">
    <name type="scientific">Paenibacillus glycinis</name>
    <dbReference type="NCBI Taxonomy" id="2697035"/>
    <lineage>
        <taxon>Bacteria</taxon>
        <taxon>Bacillati</taxon>
        <taxon>Bacillota</taxon>
        <taxon>Bacilli</taxon>
        <taxon>Bacillales</taxon>
        <taxon>Paenibacillaceae</taxon>
        <taxon>Paenibacillus</taxon>
    </lineage>
</organism>
<dbReference type="SUPFAM" id="SSF54593">
    <property type="entry name" value="Glyoxalase/Bleomycin resistance protein/Dihydroxybiphenyl dioxygenase"/>
    <property type="match status" value="1"/>
</dbReference>
<dbReference type="InterPro" id="IPR004360">
    <property type="entry name" value="Glyas_Fos-R_dOase_dom"/>
</dbReference>
<comment type="caution">
    <text evidence="2">The sequence shown here is derived from an EMBL/GenBank/DDBJ whole genome shotgun (WGS) entry which is preliminary data.</text>
</comment>
<dbReference type="PROSITE" id="PS51819">
    <property type="entry name" value="VOC"/>
    <property type="match status" value="1"/>
</dbReference>
<dbReference type="EMBL" id="JAAAMV010000025">
    <property type="protein sequence ID" value="NBD27140.1"/>
    <property type="molecule type" value="Genomic_DNA"/>
</dbReference>